<proteinExistence type="inferred from homology"/>
<evidence type="ECO:0000259" key="6">
    <source>
        <dbReference type="Pfam" id="PF08281"/>
    </source>
</evidence>
<gene>
    <name evidence="7" type="ORF">FDY95_02675</name>
</gene>
<accession>A0A5R8WWS3</accession>
<dbReference type="GO" id="GO:0003677">
    <property type="term" value="F:DNA binding"/>
    <property type="evidence" value="ECO:0007669"/>
    <property type="project" value="InterPro"/>
</dbReference>
<name>A0A5R8WWS3_9BACT</name>
<dbReference type="NCBIfam" id="TIGR02937">
    <property type="entry name" value="sigma70-ECF"/>
    <property type="match status" value="1"/>
</dbReference>
<keyword evidence="3" id="KW-0731">Sigma factor</keyword>
<evidence type="ECO:0000256" key="4">
    <source>
        <dbReference type="ARBA" id="ARBA00023163"/>
    </source>
</evidence>
<evidence type="ECO:0000259" key="5">
    <source>
        <dbReference type="Pfam" id="PF04542"/>
    </source>
</evidence>
<dbReference type="InterPro" id="IPR039425">
    <property type="entry name" value="RNA_pol_sigma-70-like"/>
</dbReference>
<dbReference type="PANTHER" id="PTHR43133">
    <property type="entry name" value="RNA POLYMERASE ECF-TYPE SIGMA FACTO"/>
    <property type="match status" value="1"/>
</dbReference>
<dbReference type="InterPro" id="IPR036388">
    <property type="entry name" value="WH-like_DNA-bd_sf"/>
</dbReference>
<dbReference type="InterPro" id="IPR007627">
    <property type="entry name" value="RNA_pol_sigma70_r2"/>
</dbReference>
<reference evidence="7 8" key="1">
    <citation type="submission" date="2019-05" db="EMBL/GenBank/DDBJ databases">
        <title>Hymenobacter edaphi sp. nov., isolated from abandoned arsenic-contaminated farmland soil.</title>
        <authorList>
            <person name="Nie L."/>
        </authorList>
    </citation>
    <scope>NUCLEOTIDE SEQUENCE [LARGE SCALE GENOMIC DNA]</scope>
    <source>
        <strain evidence="7 8">1-3-3-8</strain>
    </source>
</reference>
<dbReference type="AlphaFoldDB" id="A0A5R8WWS3"/>
<keyword evidence="2" id="KW-0805">Transcription regulation</keyword>
<dbReference type="InterPro" id="IPR013325">
    <property type="entry name" value="RNA_pol_sigma_r2"/>
</dbReference>
<keyword evidence="8" id="KW-1185">Reference proteome</keyword>
<dbReference type="OrthoDB" id="1493925at2"/>
<dbReference type="Gene3D" id="1.10.10.10">
    <property type="entry name" value="Winged helix-like DNA-binding domain superfamily/Winged helix DNA-binding domain"/>
    <property type="match status" value="1"/>
</dbReference>
<dbReference type="PANTHER" id="PTHR43133:SF46">
    <property type="entry name" value="RNA POLYMERASE SIGMA-70 FACTOR ECF SUBFAMILY"/>
    <property type="match status" value="1"/>
</dbReference>
<dbReference type="Pfam" id="PF08281">
    <property type="entry name" value="Sigma70_r4_2"/>
    <property type="match status" value="1"/>
</dbReference>
<dbReference type="CDD" id="cd06171">
    <property type="entry name" value="Sigma70_r4"/>
    <property type="match status" value="1"/>
</dbReference>
<sequence>MATMLAGYSGVSSTDCVVRFYRSSEPCGCACPGGRLKSAKKKLPTRAAFFGRRLSAPRLPILRAYFAFMPASAADLADLLSRCGRREPAAQRLLYARYAGRMLGVARRYVRTQAEAEDILQDAFVKMFTHLGEFRAEGSFEGWMRRIVVTTAINHWQSRQHQRQHLALDDVAEPPAAEADALDRLSVTEVLALMEQLPDGCRLVLNLYAVDGYTHGEIAELLGIQESTSKAQLSKARKQLHLLHQRQISYLKL</sequence>
<comment type="caution">
    <text evidence="7">The sequence shown here is derived from an EMBL/GenBank/DDBJ whole genome shotgun (WGS) entry which is preliminary data.</text>
</comment>
<organism evidence="7 8">
    <name type="scientific">Hymenobacter jeollabukensis</name>
    <dbReference type="NCBI Taxonomy" id="2025313"/>
    <lineage>
        <taxon>Bacteria</taxon>
        <taxon>Pseudomonadati</taxon>
        <taxon>Bacteroidota</taxon>
        <taxon>Cytophagia</taxon>
        <taxon>Cytophagales</taxon>
        <taxon>Hymenobacteraceae</taxon>
        <taxon>Hymenobacter</taxon>
    </lineage>
</organism>
<dbReference type="GO" id="GO:0006352">
    <property type="term" value="P:DNA-templated transcription initiation"/>
    <property type="evidence" value="ECO:0007669"/>
    <property type="project" value="InterPro"/>
</dbReference>
<dbReference type="Proteomes" id="UP000305517">
    <property type="component" value="Unassembled WGS sequence"/>
</dbReference>
<evidence type="ECO:0000256" key="2">
    <source>
        <dbReference type="ARBA" id="ARBA00023015"/>
    </source>
</evidence>
<dbReference type="SUPFAM" id="SSF88659">
    <property type="entry name" value="Sigma3 and sigma4 domains of RNA polymerase sigma factors"/>
    <property type="match status" value="1"/>
</dbReference>
<keyword evidence="4" id="KW-0804">Transcription</keyword>
<dbReference type="Pfam" id="PF04542">
    <property type="entry name" value="Sigma70_r2"/>
    <property type="match status" value="1"/>
</dbReference>
<dbReference type="Gene3D" id="1.10.1740.10">
    <property type="match status" value="1"/>
</dbReference>
<dbReference type="InterPro" id="IPR014284">
    <property type="entry name" value="RNA_pol_sigma-70_dom"/>
</dbReference>
<comment type="similarity">
    <text evidence="1">Belongs to the sigma-70 factor family. ECF subfamily.</text>
</comment>
<evidence type="ECO:0000313" key="8">
    <source>
        <dbReference type="Proteomes" id="UP000305517"/>
    </source>
</evidence>
<dbReference type="InterPro" id="IPR013249">
    <property type="entry name" value="RNA_pol_sigma70_r4_t2"/>
</dbReference>
<dbReference type="GO" id="GO:0016987">
    <property type="term" value="F:sigma factor activity"/>
    <property type="evidence" value="ECO:0007669"/>
    <property type="project" value="UniProtKB-KW"/>
</dbReference>
<feature type="domain" description="RNA polymerase sigma factor 70 region 4 type 2" evidence="6">
    <location>
        <begin position="189"/>
        <end position="240"/>
    </location>
</feature>
<evidence type="ECO:0000256" key="1">
    <source>
        <dbReference type="ARBA" id="ARBA00010641"/>
    </source>
</evidence>
<evidence type="ECO:0000313" key="7">
    <source>
        <dbReference type="EMBL" id="TLM96916.1"/>
    </source>
</evidence>
<dbReference type="InterPro" id="IPR013324">
    <property type="entry name" value="RNA_pol_sigma_r3/r4-like"/>
</dbReference>
<dbReference type="EMBL" id="VAJM01000001">
    <property type="protein sequence ID" value="TLM96916.1"/>
    <property type="molecule type" value="Genomic_DNA"/>
</dbReference>
<evidence type="ECO:0000256" key="3">
    <source>
        <dbReference type="ARBA" id="ARBA00023082"/>
    </source>
</evidence>
<dbReference type="SUPFAM" id="SSF88946">
    <property type="entry name" value="Sigma2 domain of RNA polymerase sigma factors"/>
    <property type="match status" value="1"/>
</dbReference>
<feature type="domain" description="RNA polymerase sigma-70 region 2" evidence="5">
    <location>
        <begin position="94"/>
        <end position="160"/>
    </location>
</feature>
<protein>
    <submittedName>
        <fullName evidence="7">Sigma-70 family RNA polymerase sigma factor</fullName>
    </submittedName>
</protein>